<feature type="domain" description="Histidine kinase" evidence="10">
    <location>
        <begin position="360"/>
        <end position="551"/>
    </location>
</feature>
<dbReference type="Gene3D" id="1.25.40.10">
    <property type="entry name" value="Tetratricopeptide repeat domain"/>
    <property type="match status" value="2"/>
</dbReference>
<reference evidence="11 12" key="1">
    <citation type="submission" date="2019-09" db="EMBL/GenBank/DDBJ databases">
        <authorList>
            <person name="Cao W.R."/>
        </authorList>
    </citation>
    <scope>NUCLEOTIDE SEQUENCE [LARGE SCALE GENOMIC DNA]</scope>
    <source>
        <strain evidence="12">a4</strain>
    </source>
</reference>
<comment type="catalytic activity">
    <reaction evidence="1">
        <text>ATP + protein L-histidine = ADP + protein N-phospho-L-histidine.</text>
        <dbReference type="EC" id="2.7.13.3"/>
    </reaction>
</comment>
<evidence type="ECO:0000256" key="8">
    <source>
        <dbReference type="ARBA" id="ARBA00023012"/>
    </source>
</evidence>
<gene>
    <name evidence="11" type="ORF">F7018_14450</name>
</gene>
<dbReference type="Proteomes" id="UP000467305">
    <property type="component" value="Unassembled WGS sequence"/>
</dbReference>
<dbReference type="GO" id="GO:0005524">
    <property type="term" value="F:ATP binding"/>
    <property type="evidence" value="ECO:0007669"/>
    <property type="project" value="UniProtKB-KW"/>
</dbReference>
<evidence type="ECO:0000256" key="4">
    <source>
        <dbReference type="ARBA" id="ARBA00022679"/>
    </source>
</evidence>
<dbReference type="InterPro" id="IPR011990">
    <property type="entry name" value="TPR-like_helical_dom_sf"/>
</dbReference>
<dbReference type="InterPro" id="IPR005467">
    <property type="entry name" value="His_kinase_dom"/>
</dbReference>
<evidence type="ECO:0000256" key="6">
    <source>
        <dbReference type="ARBA" id="ARBA00022777"/>
    </source>
</evidence>
<dbReference type="InterPro" id="IPR050482">
    <property type="entry name" value="Sensor_HK_TwoCompSys"/>
</dbReference>
<dbReference type="PANTHER" id="PTHR24421:SF10">
    <property type="entry name" value="NITRATE_NITRITE SENSOR PROTEIN NARQ"/>
    <property type="match status" value="1"/>
</dbReference>
<dbReference type="InterPro" id="IPR036890">
    <property type="entry name" value="HATPase_C_sf"/>
</dbReference>
<feature type="transmembrane region" description="Helical" evidence="9">
    <location>
        <begin position="291"/>
        <end position="313"/>
    </location>
</feature>
<dbReference type="PANTHER" id="PTHR24421">
    <property type="entry name" value="NITRATE/NITRITE SENSOR PROTEIN NARX-RELATED"/>
    <property type="match status" value="1"/>
</dbReference>
<evidence type="ECO:0000256" key="1">
    <source>
        <dbReference type="ARBA" id="ARBA00000085"/>
    </source>
</evidence>
<keyword evidence="4" id="KW-0808">Transferase</keyword>
<evidence type="ECO:0000313" key="12">
    <source>
        <dbReference type="Proteomes" id="UP000467305"/>
    </source>
</evidence>
<accession>A0A7J5A9D2</accession>
<keyword evidence="9" id="KW-0472">Membrane</keyword>
<dbReference type="SMART" id="SM00028">
    <property type="entry name" value="TPR"/>
    <property type="match status" value="3"/>
</dbReference>
<dbReference type="Pfam" id="PF02518">
    <property type="entry name" value="HATPase_c"/>
    <property type="match status" value="1"/>
</dbReference>
<evidence type="ECO:0000259" key="10">
    <source>
        <dbReference type="PROSITE" id="PS50109"/>
    </source>
</evidence>
<dbReference type="Gene3D" id="1.20.5.1930">
    <property type="match status" value="1"/>
</dbReference>
<keyword evidence="7" id="KW-0067">ATP-binding</keyword>
<keyword evidence="8" id="KW-0902">Two-component regulatory system</keyword>
<dbReference type="GO" id="GO:0016020">
    <property type="term" value="C:membrane"/>
    <property type="evidence" value="ECO:0007669"/>
    <property type="project" value="InterPro"/>
</dbReference>
<dbReference type="EMBL" id="WAAU01000029">
    <property type="protein sequence ID" value="KAB1154174.1"/>
    <property type="molecule type" value="Genomic_DNA"/>
</dbReference>
<keyword evidence="9" id="KW-1133">Transmembrane helix</keyword>
<keyword evidence="9" id="KW-0812">Transmembrane</keyword>
<dbReference type="InterPro" id="IPR011712">
    <property type="entry name" value="Sig_transdc_His_kin_sub3_dim/P"/>
</dbReference>
<name>A0A7J5A9D2_9FLAO</name>
<dbReference type="Pfam" id="PF07730">
    <property type="entry name" value="HisKA_3"/>
    <property type="match status" value="1"/>
</dbReference>
<dbReference type="Gene3D" id="3.30.565.10">
    <property type="entry name" value="Histidine kinase-like ATPase, C-terminal domain"/>
    <property type="match status" value="1"/>
</dbReference>
<evidence type="ECO:0000256" key="7">
    <source>
        <dbReference type="ARBA" id="ARBA00022840"/>
    </source>
</evidence>
<comment type="caution">
    <text evidence="11">The sequence shown here is derived from an EMBL/GenBank/DDBJ whole genome shotgun (WGS) entry which is preliminary data.</text>
</comment>
<keyword evidence="6 11" id="KW-0418">Kinase</keyword>
<keyword evidence="12" id="KW-1185">Reference proteome</keyword>
<dbReference type="CDD" id="cd16917">
    <property type="entry name" value="HATPase_UhpB-NarQ-NarX-like"/>
    <property type="match status" value="1"/>
</dbReference>
<evidence type="ECO:0000313" key="11">
    <source>
        <dbReference type="EMBL" id="KAB1154174.1"/>
    </source>
</evidence>
<dbReference type="OrthoDB" id="9760839at2"/>
<dbReference type="EC" id="2.7.13.3" evidence="2"/>
<evidence type="ECO:0000256" key="2">
    <source>
        <dbReference type="ARBA" id="ARBA00012438"/>
    </source>
</evidence>
<organism evidence="11 12">
    <name type="scientific">Tenacibaculum aiptasiae</name>
    <dbReference type="NCBI Taxonomy" id="426481"/>
    <lineage>
        <taxon>Bacteria</taxon>
        <taxon>Pseudomonadati</taxon>
        <taxon>Bacteroidota</taxon>
        <taxon>Flavobacteriia</taxon>
        <taxon>Flavobacteriales</taxon>
        <taxon>Flavobacteriaceae</taxon>
        <taxon>Tenacibaculum</taxon>
    </lineage>
</organism>
<dbReference type="SUPFAM" id="SSF55874">
    <property type="entry name" value="ATPase domain of HSP90 chaperone/DNA topoisomerase II/histidine kinase"/>
    <property type="match status" value="1"/>
</dbReference>
<dbReference type="InterPro" id="IPR019734">
    <property type="entry name" value="TPR_rpt"/>
</dbReference>
<keyword evidence="5" id="KW-0547">Nucleotide-binding</keyword>
<proteinExistence type="predicted"/>
<dbReference type="SMART" id="SM00387">
    <property type="entry name" value="HATPase_c"/>
    <property type="match status" value="1"/>
</dbReference>
<dbReference type="GO" id="GO:0000155">
    <property type="term" value="F:phosphorelay sensor kinase activity"/>
    <property type="evidence" value="ECO:0007669"/>
    <property type="project" value="InterPro"/>
</dbReference>
<dbReference type="SUPFAM" id="SSF48452">
    <property type="entry name" value="TPR-like"/>
    <property type="match status" value="1"/>
</dbReference>
<dbReference type="RefSeq" id="WP_150900808.1">
    <property type="nucleotide sequence ID" value="NZ_WAAU01000029.1"/>
</dbReference>
<sequence length="562" mass="64199">MKQKYISLKKKTTSKDYYKHLDSALNSLRISSEINDSELNILYSYLIGEIFEKANNHSKSLFYYKKSLSLHEVKSLENGNQIKNEFYNNHYSYLKNLLKIGGSFQKQEKLDSAKIYYNKIVNLPSLNKKSQSIKANAYINLSGIYMIDSLSKAKYFASKAIDIHSKNNNKSLESAALGNLANIYLLEKNYTKAKKTYLKGLNLIRNNNSTKAYKFKEDLYFNLAYALYMLKDYTAYDYQEKSYDIKDSLRDVEIRRVVEEIYAHQKVDLEKEKTALAEEQRKLIEAKDSKTTLLFGALSLLIIVISGVVVYNYKLRQRNLQLKLSESDLLQQQSIEKLKSDAQIKILNATIDGKETERKQIAETLHDNVSALLSSANMHLSATKKQFNGDAPQEIEKTREIILEASQKVRDLSHNLISSILLKFGLEYALKDVVKKYSNSELKFEVKANNISRYNQEFEIKIFNVIQELINNIIKHSNANNAEIILKAENNQLTILVKDDGVGFTTSSSSINDGIGLNQIEARIKMMNGKLAIDSEPDKGTEVFILVPIQQQKEYGSLSSVS</sequence>
<evidence type="ECO:0000256" key="5">
    <source>
        <dbReference type="ARBA" id="ARBA00022741"/>
    </source>
</evidence>
<dbReference type="AlphaFoldDB" id="A0A7J5A9D2"/>
<dbReference type="PROSITE" id="PS50109">
    <property type="entry name" value="HIS_KIN"/>
    <property type="match status" value="1"/>
</dbReference>
<evidence type="ECO:0000256" key="9">
    <source>
        <dbReference type="SAM" id="Phobius"/>
    </source>
</evidence>
<evidence type="ECO:0000256" key="3">
    <source>
        <dbReference type="ARBA" id="ARBA00022553"/>
    </source>
</evidence>
<dbReference type="GO" id="GO:0046983">
    <property type="term" value="F:protein dimerization activity"/>
    <property type="evidence" value="ECO:0007669"/>
    <property type="project" value="InterPro"/>
</dbReference>
<protein>
    <recommendedName>
        <fullName evidence="2">histidine kinase</fullName>
        <ecNumber evidence="2">2.7.13.3</ecNumber>
    </recommendedName>
</protein>
<keyword evidence="3" id="KW-0597">Phosphoprotein</keyword>
<dbReference type="InterPro" id="IPR003594">
    <property type="entry name" value="HATPase_dom"/>
</dbReference>